<dbReference type="AlphaFoldDB" id="A0A975PWG8"/>
<name>A0A975PWG8_9MYCO</name>
<accession>A0A975PWG8</accession>
<reference evidence="7" key="1">
    <citation type="submission" date="2019-12" db="EMBL/GenBank/DDBJ databases">
        <title>Mycobacterium spongiae sp. nov.</title>
        <authorList>
            <person name="Stinear T."/>
        </authorList>
    </citation>
    <scope>NUCLEOTIDE SEQUENCE</scope>
    <source>
        <strain evidence="7">FSD4b-SM</strain>
    </source>
</reference>
<evidence type="ECO:0000256" key="2">
    <source>
        <dbReference type="ARBA" id="ARBA00022692"/>
    </source>
</evidence>
<dbReference type="EMBL" id="CP046600">
    <property type="protein sequence ID" value="QUR67196.1"/>
    <property type="molecule type" value="Genomic_DNA"/>
</dbReference>
<evidence type="ECO:0000313" key="8">
    <source>
        <dbReference type="Proteomes" id="UP000682202"/>
    </source>
</evidence>
<keyword evidence="4 5" id="KW-0472">Membrane</keyword>
<feature type="transmembrane region" description="Helical" evidence="5">
    <location>
        <begin position="99"/>
        <end position="118"/>
    </location>
</feature>
<feature type="transmembrane region" description="Helical" evidence="5">
    <location>
        <begin position="130"/>
        <end position="147"/>
    </location>
</feature>
<keyword evidence="8" id="KW-1185">Reference proteome</keyword>
<evidence type="ECO:0000256" key="4">
    <source>
        <dbReference type="ARBA" id="ARBA00023136"/>
    </source>
</evidence>
<evidence type="ECO:0000256" key="3">
    <source>
        <dbReference type="ARBA" id="ARBA00022989"/>
    </source>
</evidence>
<dbReference type="Proteomes" id="UP000682202">
    <property type="component" value="Chromosome"/>
</dbReference>
<gene>
    <name evidence="7" type="ORF">F6B93_08880</name>
</gene>
<feature type="domain" description="Integral membrane bound transporter" evidence="6">
    <location>
        <begin position="37"/>
        <end position="163"/>
    </location>
</feature>
<feature type="transmembrane region" description="Helical" evidence="5">
    <location>
        <begin position="76"/>
        <end position="93"/>
    </location>
</feature>
<dbReference type="RefSeq" id="WP_211698765.1">
    <property type="nucleotide sequence ID" value="NZ_CP046600.1"/>
</dbReference>
<feature type="transmembrane region" description="Helical" evidence="5">
    <location>
        <begin position="22"/>
        <end position="39"/>
    </location>
</feature>
<sequence>MSTSLLTAAADEGLAAIRRLRVALWPITQSSVAAGLAWYLTYDLLDHPQPFFAPISAVVCMSATSVLRARRAAQMIVGVALGIVLGAGVNGVLGSGEVAMAVVVFVALSIAVLSARGVIAQGLMFVNQTAVSAVLVLVFAGNGGVVAERLFDSLIGGGIALVFAILLFPADPLALLREARAAALAAAHDTLTDLANTMSDPPSAPADWAMAAVDRLHRQVGELIEVRATAALVVRRAPRRWRLRGAMRDINEQVEHVGLLVGSLLHLVRMITRPDRGEISEPVRCVLSDLTAGVGLVDADPAAATARMAAACRHISALRSVARDPDEVVLADIVRVCVNDLERVIEHRV</sequence>
<dbReference type="Pfam" id="PF13515">
    <property type="entry name" value="FUSC_2"/>
    <property type="match status" value="1"/>
</dbReference>
<keyword evidence="3 5" id="KW-1133">Transmembrane helix</keyword>
<evidence type="ECO:0000256" key="1">
    <source>
        <dbReference type="ARBA" id="ARBA00004141"/>
    </source>
</evidence>
<organism evidence="7 8">
    <name type="scientific">Mycobacterium spongiae</name>
    <dbReference type="NCBI Taxonomy" id="886343"/>
    <lineage>
        <taxon>Bacteria</taxon>
        <taxon>Bacillati</taxon>
        <taxon>Actinomycetota</taxon>
        <taxon>Actinomycetes</taxon>
        <taxon>Mycobacteriales</taxon>
        <taxon>Mycobacteriaceae</taxon>
        <taxon>Mycobacterium</taxon>
    </lineage>
</organism>
<feature type="transmembrane region" description="Helical" evidence="5">
    <location>
        <begin position="153"/>
        <end position="170"/>
    </location>
</feature>
<evidence type="ECO:0000256" key="5">
    <source>
        <dbReference type="SAM" id="Phobius"/>
    </source>
</evidence>
<evidence type="ECO:0000313" key="7">
    <source>
        <dbReference type="EMBL" id="QUR67196.1"/>
    </source>
</evidence>
<comment type="subcellular location">
    <subcellularLocation>
        <location evidence="1">Membrane</location>
        <topology evidence="1">Multi-pass membrane protein</topology>
    </subcellularLocation>
</comment>
<proteinExistence type="predicted"/>
<dbReference type="GO" id="GO:0016020">
    <property type="term" value="C:membrane"/>
    <property type="evidence" value="ECO:0007669"/>
    <property type="project" value="UniProtKB-SubCell"/>
</dbReference>
<dbReference type="KEGG" id="mspg:F6B93_08880"/>
<protein>
    <submittedName>
        <fullName evidence="7">Aromatic acid exporter family protein</fullName>
    </submittedName>
</protein>
<keyword evidence="2 5" id="KW-0812">Transmembrane</keyword>
<dbReference type="InterPro" id="IPR049453">
    <property type="entry name" value="Memb_transporter_dom"/>
</dbReference>
<evidence type="ECO:0000259" key="6">
    <source>
        <dbReference type="Pfam" id="PF13515"/>
    </source>
</evidence>